<sequence>MGVRTVYNAPLGNPHKLQQELSLLGIHKEVPYQEGYGFEDIGVIRWFSYFLFDFIPSYLLRAEPPDPYQLLPKGDCKPILSDIPVLISVWNWDFPSYSFILGKRYNLLLRCDEEDMSKAVPVVGRNLSVYIYSPKGFFLGDKEVPLQSVLTLNTEGNTLVLVWKNQELWGVYPQSGLSLVLTEEGIYRVEIFSYKLRVWNIFMGLRFVSCLPPFKVQAM</sequence>
<dbReference type="EMBL" id="CP001931">
    <property type="protein sequence ID" value="ADC88831.1"/>
    <property type="molecule type" value="Genomic_DNA"/>
</dbReference>
<dbReference type="STRING" id="638303.Thal_0196"/>
<reference evidence="2" key="1">
    <citation type="journal article" date="2010" name="Stand. Genomic Sci.">
        <title>Complete genome sequence of Thermocrinis albus type strain (HI 11/12T).</title>
        <authorList>
            <person name="Wirth R."/>
            <person name="Sikorski J."/>
            <person name="Brambilla E."/>
            <person name="Misra M."/>
            <person name="Lapidus A."/>
            <person name="Copeland A."/>
            <person name="Nolan M."/>
            <person name="Lucas S."/>
            <person name="Chen F."/>
            <person name="Tice H."/>
            <person name="Cheng J.F."/>
            <person name="Han C."/>
            <person name="Detter J.C."/>
            <person name="Tapia R."/>
            <person name="Bruce D."/>
            <person name="Goodwin L."/>
            <person name="Pitluck S."/>
            <person name="Pati A."/>
            <person name="Anderson I."/>
            <person name="Ivanova N."/>
            <person name="Mavromatis K."/>
            <person name="Mikhailova N."/>
            <person name="Chen A."/>
            <person name="Palaniappan K."/>
            <person name="Bilek Y."/>
            <person name="Hader T."/>
            <person name="Land M."/>
            <person name="Hauser L."/>
            <person name="Chang Y.J."/>
            <person name="Jeffries C.D."/>
            <person name="Tindall B.J."/>
            <person name="Rohde M."/>
            <person name="Goker M."/>
            <person name="Bristow J."/>
            <person name="Eisen J.A."/>
            <person name="Markowitz V."/>
            <person name="Hugenholtz P."/>
            <person name="Kyrpides N.C."/>
            <person name="Klenk H.P."/>
        </authorList>
    </citation>
    <scope>NUCLEOTIDE SEQUENCE [LARGE SCALE GENOMIC DNA]</scope>
    <source>
        <strain evidence="2">DSM 14484 / JCM 11386 / HI 11/12</strain>
    </source>
</reference>
<dbReference type="Proteomes" id="UP000002043">
    <property type="component" value="Chromosome"/>
</dbReference>
<organism evidence="1 2">
    <name type="scientific">Thermocrinis albus (strain DSM 14484 / JCM 11386 / HI 11/12)</name>
    <dbReference type="NCBI Taxonomy" id="638303"/>
    <lineage>
        <taxon>Bacteria</taxon>
        <taxon>Pseudomonadati</taxon>
        <taxon>Aquificota</taxon>
        <taxon>Aquificia</taxon>
        <taxon>Aquificales</taxon>
        <taxon>Aquificaceae</taxon>
        <taxon>Thermocrinis</taxon>
    </lineage>
</organism>
<dbReference type="HOGENOM" id="CLU_1260952_0_0_0"/>
<name>D3SNU4_THEAH</name>
<protein>
    <submittedName>
        <fullName evidence="1">Uncharacterized protein</fullName>
    </submittedName>
</protein>
<keyword evidence="2" id="KW-1185">Reference proteome</keyword>
<evidence type="ECO:0000313" key="2">
    <source>
        <dbReference type="Proteomes" id="UP000002043"/>
    </source>
</evidence>
<dbReference type="AlphaFoldDB" id="D3SNU4"/>
<accession>D3SNU4</accession>
<dbReference type="KEGG" id="tal:Thal_0196"/>
<evidence type="ECO:0000313" key="1">
    <source>
        <dbReference type="EMBL" id="ADC88831.1"/>
    </source>
</evidence>
<proteinExistence type="predicted"/>
<gene>
    <name evidence="1" type="ordered locus">Thal_0196</name>
</gene>